<dbReference type="EMBL" id="MLGG01000035">
    <property type="protein sequence ID" value="KAK1453707.1"/>
    <property type="molecule type" value="Genomic_DNA"/>
</dbReference>
<evidence type="ECO:0000313" key="3">
    <source>
        <dbReference type="Proteomes" id="UP001239795"/>
    </source>
</evidence>
<evidence type="ECO:0000313" key="2">
    <source>
        <dbReference type="EMBL" id="KAK1453707.1"/>
    </source>
</evidence>
<proteinExistence type="predicted"/>
<organism evidence="2 3">
    <name type="scientific">Colletotrichum melonis</name>
    <dbReference type="NCBI Taxonomy" id="1209925"/>
    <lineage>
        <taxon>Eukaryota</taxon>
        <taxon>Fungi</taxon>
        <taxon>Dikarya</taxon>
        <taxon>Ascomycota</taxon>
        <taxon>Pezizomycotina</taxon>
        <taxon>Sordariomycetes</taxon>
        <taxon>Hypocreomycetidae</taxon>
        <taxon>Glomerellales</taxon>
        <taxon>Glomerellaceae</taxon>
        <taxon>Colletotrichum</taxon>
        <taxon>Colletotrichum acutatum species complex</taxon>
    </lineage>
</organism>
<accession>A0AAI9XL85</accession>
<comment type="caution">
    <text evidence="2">The sequence shown here is derived from an EMBL/GenBank/DDBJ whole genome shotgun (WGS) entry which is preliminary data.</text>
</comment>
<reference evidence="2 3" key="1">
    <citation type="submission" date="2016-10" db="EMBL/GenBank/DDBJ databases">
        <title>The genome sequence of Colletotrichum fioriniae PJ7.</title>
        <authorList>
            <person name="Baroncelli R."/>
        </authorList>
    </citation>
    <scope>NUCLEOTIDE SEQUENCE [LARGE SCALE GENOMIC DNA]</scope>
    <source>
        <strain evidence="2">Col 31</strain>
    </source>
</reference>
<dbReference type="Proteomes" id="UP001239795">
    <property type="component" value="Unassembled WGS sequence"/>
</dbReference>
<feature type="region of interest" description="Disordered" evidence="1">
    <location>
        <begin position="1"/>
        <end position="27"/>
    </location>
</feature>
<feature type="region of interest" description="Disordered" evidence="1">
    <location>
        <begin position="56"/>
        <end position="88"/>
    </location>
</feature>
<sequence length="128" mass="14815">MVAMARRTGSTEPHHTQSHTRLGSRAMEICHPQGFRMEPHFTAPTGVEKLEVLEAWTEREREREREANEHPPAPPADRNLPRTTPRRVRNLQTAKIVPSSRGFHYMVVRLFFLVTPLEFVRYILSSTS</sequence>
<evidence type="ECO:0000256" key="1">
    <source>
        <dbReference type="SAM" id="MobiDB-lite"/>
    </source>
</evidence>
<protein>
    <submittedName>
        <fullName evidence="2">Uncharacterized protein</fullName>
    </submittedName>
</protein>
<keyword evidence="3" id="KW-1185">Reference proteome</keyword>
<name>A0AAI9XL85_9PEZI</name>
<gene>
    <name evidence="2" type="ORF">CMEL01_05366</name>
</gene>
<feature type="compositionally biased region" description="Basic and acidic residues" evidence="1">
    <location>
        <begin position="56"/>
        <end position="69"/>
    </location>
</feature>
<dbReference type="AlphaFoldDB" id="A0AAI9XL85"/>